<dbReference type="AlphaFoldDB" id="A0AAV2CSQ0"/>
<dbReference type="Proteomes" id="UP001497516">
    <property type="component" value="Chromosome 10"/>
</dbReference>
<evidence type="ECO:0000313" key="2">
    <source>
        <dbReference type="Proteomes" id="UP001497516"/>
    </source>
</evidence>
<reference evidence="1 2" key="1">
    <citation type="submission" date="2024-04" db="EMBL/GenBank/DDBJ databases">
        <authorList>
            <person name="Fracassetti M."/>
        </authorList>
    </citation>
    <scope>NUCLEOTIDE SEQUENCE [LARGE SCALE GENOMIC DNA]</scope>
</reference>
<evidence type="ECO:0000313" key="1">
    <source>
        <dbReference type="EMBL" id="CAL1359254.1"/>
    </source>
</evidence>
<sequence length="94" mass="10363">MGTKRQLAPKRKRNISIGGSLNRAEAERMLGFAQKLAPPVGGFHQIKDFATTVIAQEIDPLFDGSDKILAITEVGYLRREDEGKPRQLVLNSSV</sequence>
<name>A0AAV2CSQ0_9ROSI</name>
<organism evidence="1 2">
    <name type="scientific">Linum trigynum</name>
    <dbReference type="NCBI Taxonomy" id="586398"/>
    <lineage>
        <taxon>Eukaryota</taxon>
        <taxon>Viridiplantae</taxon>
        <taxon>Streptophyta</taxon>
        <taxon>Embryophyta</taxon>
        <taxon>Tracheophyta</taxon>
        <taxon>Spermatophyta</taxon>
        <taxon>Magnoliopsida</taxon>
        <taxon>eudicotyledons</taxon>
        <taxon>Gunneridae</taxon>
        <taxon>Pentapetalae</taxon>
        <taxon>rosids</taxon>
        <taxon>fabids</taxon>
        <taxon>Malpighiales</taxon>
        <taxon>Linaceae</taxon>
        <taxon>Linum</taxon>
    </lineage>
</organism>
<keyword evidence="2" id="KW-1185">Reference proteome</keyword>
<gene>
    <name evidence="1" type="ORF">LTRI10_LOCUS6754</name>
</gene>
<dbReference type="EMBL" id="OZ034814">
    <property type="protein sequence ID" value="CAL1359254.1"/>
    <property type="molecule type" value="Genomic_DNA"/>
</dbReference>
<protein>
    <submittedName>
        <fullName evidence="1">Uncharacterized protein</fullName>
    </submittedName>
</protein>
<proteinExistence type="predicted"/>
<accession>A0AAV2CSQ0</accession>